<organism evidence="2 3">
    <name type="scientific">Desmonostoc muscorum LEGE 12446</name>
    <dbReference type="NCBI Taxonomy" id="1828758"/>
    <lineage>
        <taxon>Bacteria</taxon>
        <taxon>Bacillati</taxon>
        <taxon>Cyanobacteriota</taxon>
        <taxon>Cyanophyceae</taxon>
        <taxon>Nostocales</taxon>
        <taxon>Nostocaceae</taxon>
        <taxon>Desmonostoc</taxon>
    </lineage>
</organism>
<keyword evidence="3" id="KW-1185">Reference proteome</keyword>
<dbReference type="Pfam" id="PF12770">
    <property type="entry name" value="CHAT"/>
    <property type="match status" value="1"/>
</dbReference>
<protein>
    <submittedName>
        <fullName evidence="2">CHAT domain-containing protein</fullName>
    </submittedName>
</protein>
<dbReference type="Gene3D" id="1.25.40.10">
    <property type="entry name" value="Tetratricopeptide repeat domain"/>
    <property type="match status" value="2"/>
</dbReference>
<evidence type="ECO:0000259" key="1">
    <source>
        <dbReference type="Pfam" id="PF12770"/>
    </source>
</evidence>
<reference evidence="2" key="1">
    <citation type="submission" date="2020-10" db="EMBL/GenBank/DDBJ databases">
        <authorList>
            <person name="Castelo-Branco R."/>
            <person name="Eusebio N."/>
            <person name="Adriana R."/>
            <person name="Vieira A."/>
            <person name="Brugerolle De Fraissinette N."/>
            <person name="Rezende De Castro R."/>
            <person name="Schneider M.P."/>
            <person name="Vasconcelos V."/>
            <person name="Leao P.N."/>
        </authorList>
    </citation>
    <scope>NUCLEOTIDE SEQUENCE</scope>
    <source>
        <strain evidence="2">LEGE 12446</strain>
    </source>
</reference>
<dbReference type="EMBL" id="JADEXS010000002">
    <property type="protein sequence ID" value="MBE9020949.1"/>
    <property type="molecule type" value="Genomic_DNA"/>
</dbReference>
<gene>
    <name evidence="2" type="ORF">IQ276_00300</name>
</gene>
<dbReference type="SMART" id="SM00028">
    <property type="entry name" value="TPR"/>
    <property type="match status" value="3"/>
</dbReference>
<name>A0A8J6ZHB7_DESMC</name>
<proteinExistence type="predicted"/>
<evidence type="ECO:0000313" key="3">
    <source>
        <dbReference type="Proteomes" id="UP000622533"/>
    </source>
</evidence>
<dbReference type="InterPro" id="IPR024983">
    <property type="entry name" value="CHAT_dom"/>
</dbReference>
<dbReference type="Proteomes" id="UP000622533">
    <property type="component" value="Unassembled WGS sequence"/>
</dbReference>
<dbReference type="InterPro" id="IPR019734">
    <property type="entry name" value="TPR_rpt"/>
</dbReference>
<feature type="domain" description="CHAT" evidence="1">
    <location>
        <begin position="500"/>
        <end position="769"/>
    </location>
</feature>
<accession>A0A8J6ZHB7</accession>
<comment type="caution">
    <text evidence="2">The sequence shown here is derived from an EMBL/GenBank/DDBJ whole genome shotgun (WGS) entry which is preliminary data.</text>
</comment>
<dbReference type="PANTHER" id="PTHR10098:SF112">
    <property type="entry name" value="SLR0380 PROTEIN"/>
    <property type="match status" value="1"/>
</dbReference>
<dbReference type="SUPFAM" id="SSF48452">
    <property type="entry name" value="TPR-like"/>
    <property type="match status" value="2"/>
</dbReference>
<dbReference type="InterPro" id="IPR011990">
    <property type="entry name" value="TPR-like_helical_dom_sf"/>
</dbReference>
<dbReference type="PANTHER" id="PTHR10098">
    <property type="entry name" value="RAPSYN-RELATED"/>
    <property type="match status" value="1"/>
</dbReference>
<dbReference type="AlphaFoldDB" id="A0A8J6ZHB7"/>
<sequence>MLKSTVSKNIRFGILILLIGVMLVLADSADGMNAALIRAQALNSQGIRQLETGQAETALETWKQAEAAYTAAGDETGKLGSQLNQVQALQMLGYYRRAKSLLQQINAQLQPLPDSLLKASSFTSLGIALFRVGDMQESYKVLQSSLQISQRLHGDTSSTLMALGNVVRVRKDDPKAIAYANTQAIAFYQQAASAARDPVIRLQTYLNLFSLLVESNQIAQATPLLPKIQSLLADLPPSRATIYAQVNLAQSLMSGQSQISSPAAVAQLLARAVQQARSLKDSRGEAYALGQLGHLYETMQQWSDAERLTKQALQITQSMPANDIAVSWQWQLGRILQQQGRTLEAIDSYNQAVETLSVIRGDLLAINPEGQFSFREQVEPIYRQLVQLLLTNNPTQANLQQARLVIEALQLAELNNFFREACLDVKPQQIDRFDANAAVIYSIILPDRLAVILSLPKEPLHYHFTKLAANPHGKVGEVDRVVDDLFATLSPIITSQAPLRPHQQLYDWLIRPIAADLATSQVKTLVFVMDGVLQGVPLAALHDGQHYLIEKYSLALTPGLQLLPARSLRSEELKTLAGGLSAARQGFSVLPGVDREMQQISALVPTSILLNQAFTEPQLADKLESVPFLIVHLATHGQFSSQSEKTFLLTWDGQIKVKDLDQLLEVRNRRNRQSIELLILSACQTAVGDKRAALGLAGVAVRSGARSTIATLWSVQDNSTADLIAQLYTALKQPGITRAEALRQAQLSLLRSPDYQHPYYWSPFVLVGNWR</sequence>
<dbReference type="Pfam" id="PF13176">
    <property type="entry name" value="TPR_7"/>
    <property type="match status" value="1"/>
</dbReference>
<evidence type="ECO:0000313" key="2">
    <source>
        <dbReference type="EMBL" id="MBE9020949.1"/>
    </source>
</evidence>
<dbReference type="RefSeq" id="WP_193912696.1">
    <property type="nucleotide sequence ID" value="NZ_JADEXS020000001.1"/>
</dbReference>